<dbReference type="PANTHER" id="PTHR20856">
    <property type="entry name" value="DNA-DIRECTED RNA POLYMERASE I SUBUNIT 2"/>
    <property type="match status" value="1"/>
</dbReference>
<dbReference type="Proteomes" id="UP001057455">
    <property type="component" value="Unassembled WGS sequence"/>
</dbReference>
<dbReference type="Pfam" id="PF04563">
    <property type="entry name" value="RNA_pol_Rpb2_1"/>
    <property type="match status" value="1"/>
</dbReference>
<keyword evidence="7" id="KW-0934">Plastid</keyword>
<comment type="subunit">
    <text evidence="12">In plastids the minimal PEP RNA polymerase catalytic core is composed of four subunits: alpha, beta, beta', and beta''. When a (nuclear-encoded) sigma factor is associated with the core the holoenzyme is formed, which can initiate transcription.</text>
</comment>
<evidence type="ECO:0000256" key="13">
    <source>
        <dbReference type="RuleBase" id="RU363031"/>
    </source>
</evidence>
<keyword evidence="8 13" id="KW-0808">Transferase</keyword>
<comment type="subcellular location">
    <subcellularLocation>
        <location evidence="2">Plastid</location>
        <location evidence="2">Apicoplast</location>
    </subcellularLocation>
</comment>
<dbReference type="Gene3D" id="3.90.1110.10">
    <property type="entry name" value="RNA polymerase Rpb2, domain 2"/>
    <property type="match status" value="1"/>
</dbReference>
<dbReference type="InterPro" id="IPR007644">
    <property type="entry name" value="RNA_pol_bsu_protrusion"/>
</dbReference>
<comment type="catalytic activity">
    <reaction evidence="13">
        <text>RNA(n) + a ribonucleoside 5'-triphosphate = RNA(n+1) + diphosphate</text>
        <dbReference type="Rhea" id="RHEA:21248"/>
        <dbReference type="Rhea" id="RHEA-COMP:14527"/>
        <dbReference type="Rhea" id="RHEA-COMP:17342"/>
        <dbReference type="ChEBI" id="CHEBI:33019"/>
        <dbReference type="ChEBI" id="CHEBI:61557"/>
        <dbReference type="ChEBI" id="CHEBI:140395"/>
        <dbReference type="EC" id="2.7.7.6"/>
    </reaction>
</comment>
<dbReference type="EC" id="2.7.7.6" evidence="4 13"/>
<dbReference type="OrthoDB" id="10248617at2759"/>
<dbReference type="GO" id="GO:0003899">
    <property type="term" value="F:DNA-directed RNA polymerase activity"/>
    <property type="evidence" value="ECO:0007669"/>
    <property type="project" value="UniProtKB-EC"/>
</dbReference>
<proteinExistence type="inferred from homology"/>
<dbReference type="InterPro" id="IPR015712">
    <property type="entry name" value="DNA-dir_RNA_pol_su2"/>
</dbReference>
<dbReference type="InterPro" id="IPR037034">
    <property type="entry name" value="RNA_pol_Rpb2_2_sf"/>
</dbReference>
<dbReference type="GO" id="GO:0032549">
    <property type="term" value="F:ribonucleoside binding"/>
    <property type="evidence" value="ECO:0007669"/>
    <property type="project" value="InterPro"/>
</dbReference>
<dbReference type="PROSITE" id="PS01166">
    <property type="entry name" value="RNA_POL_BETA"/>
    <property type="match status" value="1"/>
</dbReference>
<evidence type="ECO:0000256" key="1">
    <source>
        <dbReference type="ARBA" id="ARBA00004026"/>
    </source>
</evidence>
<dbReference type="EMBL" id="BLIY01000016">
    <property type="protein sequence ID" value="GFE54518.1"/>
    <property type="molecule type" value="Genomic_DNA"/>
</dbReference>
<dbReference type="Pfam" id="PF00562">
    <property type="entry name" value="RNA_pol_Rpb2_6"/>
    <property type="match status" value="1"/>
</dbReference>
<gene>
    <name evidence="15" type="ORF">BaOVIS_019220</name>
</gene>
<dbReference type="Gene3D" id="2.40.50.150">
    <property type="match status" value="1"/>
</dbReference>
<dbReference type="InterPro" id="IPR020864">
    <property type="entry name" value="MACPF"/>
</dbReference>
<dbReference type="Gene3D" id="3.90.1100.10">
    <property type="match status" value="1"/>
</dbReference>
<evidence type="ECO:0000256" key="7">
    <source>
        <dbReference type="ARBA" id="ARBA00022640"/>
    </source>
</evidence>
<dbReference type="InterPro" id="IPR007645">
    <property type="entry name" value="RNA_pol_Rpb2_3"/>
</dbReference>
<evidence type="ECO:0000256" key="12">
    <source>
        <dbReference type="ARBA" id="ARBA00026088"/>
    </source>
</evidence>
<dbReference type="GO" id="GO:0000428">
    <property type="term" value="C:DNA-directed RNA polymerase complex"/>
    <property type="evidence" value="ECO:0007669"/>
    <property type="project" value="UniProtKB-KW"/>
</dbReference>
<dbReference type="Gene3D" id="3.90.1800.10">
    <property type="entry name" value="RNA polymerase alpha subunit dimerisation domain"/>
    <property type="match status" value="1"/>
</dbReference>
<protein>
    <recommendedName>
        <fullName evidence="5 13">DNA-directed RNA polymerase subunit beta</fullName>
        <ecNumber evidence="4 13">2.7.7.6</ecNumber>
    </recommendedName>
</protein>
<reference evidence="15" key="1">
    <citation type="submission" date="2019-12" db="EMBL/GenBank/DDBJ databases">
        <title>Genome sequence of Babesia ovis.</title>
        <authorList>
            <person name="Yamagishi J."/>
            <person name="Sevinc F."/>
            <person name="Xuan X."/>
        </authorList>
    </citation>
    <scope>NUCLEOTIDE SEQUENCE</scope>
    <source>
        <strain evidence="15">Selcuk</strain>
    </source>
</reference>
<dbReference type="GO" id="GO:0020011">
    <property type="term" value="C:apicoplast"/>
    <property type="evidence" value="ECO:0007669"/>
    <property type="project" value="UniProtKB-SubCell"/>
</dbReference>
<dbReference type="InterPro" id="IPR007641">
    <property type="entry name" value="RNA_pol_Rpb2_7"/>
</dbReference>
<dbReference type="Pfam" id="PF04560">
    <property type="entry name" value="RNA_pol_Rpb2_7"/>
    <property type="match status" value="1"/>
</dbReference>
<dbReference type="GO" id="GO:0003677">
    <property type="term" value="F:DNA binding"/>
    <property type="evidence" value="ECO:0007669"/>
    <property type="project" value="InterPro"/>
</dbReference>
<dbReference type="GO" id="GO:0006351">
    <property type="term" value="P:DNA-templated transcription"/>
    <property type="evidence" value="ECO:0007669"/>
    <property type="project" value="InterPro"/>
</dbReference>
<dbReference type="Gene3D" id="2.40.270.10">
    <property type="entry name" value="DNA-directed RNA polymerase, subunit 2, domain 6"/>
    <property type="match status" value="1"/>
</dbReference>
<evidence type="ECO:0000256" key="3">
    <source>
        <dbReference type="ARBA" id="ARBA00006835"/>
    </source>
</evidence>
<evidence type="ECO:0000256" key="5">
    <source>
        <dbReference type="ARBA" id="ARBA00021955"/>
    </source>
</evidence>
<comment type="function">
    <text evidence="1 13">DNA-dependent RNA polymerase catalyzes the transcription of DNA into RNA using the four ribonucleoside triphosphates as substrates.</text>
</comment>
<evidence type="ECO:0000256" key="8">
    <source>
        <dbReference type="ARBA" id="ARBA00022679"/>
    </source>
</evidence>
<dbReference type="SUPFAM" id="SSF64484">
    <property type="entry name" value="beta and beta-prime subunits of DNA dependent RNA-polymerase"/>
    <property type="match status" value="1"/>
</dbReference>
<name>A0A9W5TB11_BABOV</name>
<evidence type="ECO:0000313" key="15">
    <source>
        <dbReference type="EMBL" id="GFE54518.1"/>
    </source>
</evidence>
<dbReference type="InterPro" id="IPR037033">
    <property type="entry name" value="DNA-dir_RNAP_su2_hyb_sf"/>
</dbReference>
<keyword evidence="9 13" id="KW-0548">Nucleotidyltransferase</keyword>
<keyword evidence="11 13" id="KW-0804">Transcription</keyword>
<evidence type="ECO:0000256" key="9">
    <source>
        <dbReference type="ARBA" id="ARBA00022695"/>
    </source>
</evidence>
<dbReference type="InterPro" id="IPR014724">
    <property type="entry name" value="RNA_pol_RPB2_OB-fold"/>
</dbReference>
<dbReference type="Pfam" id="PF01823">
    <property type="entry name" value="MACPF"/>
    <property type="match status" value="1"/>
</dbReference>
<evidence type="ECO:0000256" key="10">
    <source>
        <dbReference type="ARBA" id="ARBA00022887"/>
    </source>
</evidence>
<dbReference type="InterPro" id="IPR007120">
    <property type="entry name" value="DNA-dir_RNAP_su2_dom"/>
</dbReference>
<feature type="domain" description="MACPF" evidence="14">
    <location>
        <begin position="1162"/>
        <end position="1521"/>
    </location>
</feature>
<evidence type="ECO:0000313" key="16">
    <source>
        <dbReference type="Proteomes" id="UP001057455"/>
    </source>
</evidence>
<evidence type="ECO:0000256" key="6">
    <source>
        <dbReference type="ARBA" id="ARBA00022478"/>
    </source>
</evidence>
<evidence type="ECO:0000256" key="2">
    <source>
        <dbReference type="ARBA" id="ARBA00004467"/>
    </source>
</evidence>
<sequence>MEFNINRVSAVHAHVDSFNAFIDHYSKGVVKRIPPVYISADADYLKHLLNPSEKPHYVQISVLSLRIDYPTRPGSECLESDARMFPRHAKIAHTTYEAPLVVKFGLKIPGVTSVLTKEITVGYIPIMVKSKRCNLDGLSPSEMTQQGEDVDEPGGYFVIRGNERIVRQLIVLRSNYPLAIKSENNRTKHVLFTDYSIMMRSQCYEDGCSVSNILYLTINKRCMFRTIVRSSVLLIPFGILLRATMPFLSDAELKRRLLQDALGDEELTVYYHRFFLDMIEREPVFCDIDFKENRHLYRLGSVCWTQINQYLHPGATYEECGAYLLKNYVLLQAKTNGEKFETLLYMFKKLIKVSRGEIQTENYDSFAFQELLLPGQIYSCILKESIYSALLKIKSIYQAELLELCKTISGDSTRRSKRRVVEVDTELNDPKDLMEHLLERPELFSYAVDKVSPDITKKLHYFLATGNATNTHFELTQASGLTVVAERINYHRFMSHFRSLHRGSIFAKMRSTDVRKLLGETWGFICPVHTPDGAPCGLLLHLAQYALPVTDADCEGATEAVKTLLRNQGYCVDFLTNDTVSDFLASEGKYIRRIPVLVDGIPICNIPMQDARKVYEEIKNAKRKEWFGLKQHYELVALPDSKGEFTSLMILTYPGRVIRPVLCLKSGDTEWIGPITQLWSTIAVNKEEAKLSHDILDATTSKKSSKMMSIDEAIMKYGIHSESIPKEKQMLDNVPVKYEYMEVSPTAILSIAASLTPFSNHNQSPRNMYQCQMLKQSMGVPYHCEQFRSDVKAYRLLFPQKPLVNTAEFRKMKYDDYPTGMNAVVAVIAHTGFDMEDAMIINKSSLERGAFHGCIYKTKVIDAMPANGNGREDQYYFNNRNHLGSKIIPSLDKDGLPSVGSRVKKGSVICRIEARQRVGGRQHITDRIEKYHDEEAVVDQVTLIGFNEPNSVEKVGASTIKGNRATVKFRIVRNPIVGDKFASRHGQKGILSMAWPAEDMPFLESGITPDIIFNPHGLPSRMTIGKLIESMAGKSAAIHGAFQDATCFRKYPKQIPTGNKWIDHGGLKGWEERGGRYMSEAEEASKTEDDVVDYFGKTLLQAGYDYYGTESMYCGTLGTEIKTHIFIGCIFYQRLRHMVSDKAQVRATGPVDAITKQPVKGRKNRGGIRFGEMERDSLIAHGASALLQDRLIHCSDAHTAYVCPKCGSILSASVSSVAITSKYRMSQCRICKVKCKLVMIPYVLRYVANELASINVTEGAESSSNEDAVRVNAAGTATLTVGGGGTLDIGYTDLSKLNVKKSSKVYKTSYYCFTYAAGMPPYLDWETTEDFAIAINDLPYDVETFESCTVKLFKKKSKFCEGMSKWVEFFLQFGTHVTTEIQLGGKITRFLIAPTESMDSFSKVGLNVDVAVKAIISGKLVEAKNDLNSTQQKALQEFSDTSELKFSVLGGIHVSKSITPESLLKWKATVPLFPMPIRTIYTPLDVFLDSKYKHAYRAALNFYVELNGSLPWVVQKHNGITFNVETLINTSQPIVLASSKDSNVKIECPGHKRILFGFIMESDPEKHTFRLYSCKSNTSTCLRERIGNVQTVIWAICGNTMGLQFKQHALSFERLAKDKIVKCKTGYSLLTGFIVETAEDETYLMKSLTPCNTGAKECRSLSHLDTHIWAVCVDKRFPGLEHCKTLAQSDVNPTVVNLGANMRLLTGIRACYGSFNDVRLCERFSLGCRLETSAGSPCASFIWGIFLKEEYDK</sequence>
<keyword evidence="10" id="KW-0933">Apicoplast</keyword>
<evidence type="ECO:0000259" key="14">
    <source>
        <dbReference type="PROSITE" id="PS51412"/>
    </source>
</evidence>
<comment type="similarity">
    <text evidence="3 13">Belongs to the RNA polymerase beta chain family.</text>
</comment>
<dbReference type="InterPro" id="IPR007121">
    <property type="entry name" value="RNA_pol_bsu_CS"/>
</dbReference>
<dbReference type="PROSITE" id="PS51412">
    <property type="entry name" value="MACPF_2"/>
    <property type="match status" value="1"/>
</dbReference>
<evidence type="ECO:0000256" key="11">
    <source>
        <dbReference type="ARBA" id="ARBA00023163"/>
    </source>
</evidence>
<dbReference type="CDD" id="cd00653">
    <property type="entry name" value="RNA_pol_B_RPB2"/>
    <property type="match status" value="1"/>
</dbReference>
<evidence type="ECO:0000256" key="4">
    <source>
        <dbReference type="ARBA" id="ARBA00012418"/>
    </source>
</evidence>
<keyword evidence="16" id="KW-1185">Reference proteome</keyword>
<keyword evidence="6 13" id="KW-0240">DNA-directed RNA polymerase</keyword>
<accession>A0A9W5TB11</accession>
<comment type="caution">
    <text evidence="15">The sequence shown here is derived from an EMBL/GenBank/DDBJ whole genome shotgun (WGS) entry which is preliminary data.</text>
</comment>
<dbReference type="Pfam" id="PF04565">
    <property type="entry name" value="RNA_pol_Rpb2_3"/>
    <property type="match status" value="1"/>
</dbReference>
<organism evidence="15 16">
    <name type="scientific">Babesia ovis</name>
    <dbReference type="NCBI Taxonomy" id="5869"/>
    <lineage>
        <taxon>Eukaryota</taxon>
        <taxon>Sar</taxon>
        <taxon>Alveolata</taxon>
        <taxon>Apicomplexa</taxon>
        <taxon>Aconoidasida</taxon>
        <taxon>Piroplasmida</taxon>
        <taxon>Babesiidae</taxon>
        <taxon>Babesia</taxon>
    </lineage>
</organism>